<proteinExistence type="predicted"/>
<protein>
    <submittedName>
        <fullName evidence="1">Uncharacterized protein</fullName>
    </submittedName>
</protein>
<evidence type="ECO:0000313" key="1">
    <source>
        <dbReference type="EMBL" id="RKS57241.1"/>
    </source>
</evidence>
<dbReference type="Proteomes" id="UP000280955">
    <property type="component" value="Unassembled WGS sequence"/>
</dbReference>
<name>A0ABX9SJD5_9GAMM</name>
<dbReference type="EMBL" id="RBLJ01000004">
    <property type="protein sequence ID" value="RKS57241.1"/>
    <property type="molecule type" value="Genomic_DNA"/>
</dbReference>
<accession>A0ABX9SJD5</accession>
<keyword evidence="2" id="KW-1185">Reference proteome</keyword>
<comment type="caution">
    <text evidence="1">The sequence shown here is derived from an EMBL/GenBank/DDBJ whole genome shotgun (WGS) entry which is preliminary data.</text>
</comment>
<organism evidence="1 2">
    <name type="scientific">Photorhabdus asymbiotica</name>
    <dbReference type="NCBI Taxonomy" id="291112"/>
    <lineage>
        <taxon>Bacteria</taxon>
        <taxon>Pseudomonadati</taxon>
        <taxon>Pseudomonadota</taxon>
        <taxon>Gammaproteobacteria</taxon>
        <taxon>Enterobacterales</taxon>
        <taxon>Morganellaceae</taxon>
        <taxon>Photorhabdus</taxon>
    </lineage>
</organism>
<reference evidence="1 2" key="1">
    <citation type="submission" date="2018-10" db="EMBL/GenBank/DDBJ databases">
        <title>Genomic Encyclopedia of Archaeal and Bacterial Type Strains, Phase II (KMG-II): from individual species to whole genera.</title>
        <authorList>
            <person name="Goeker M."/>
        </authorList>
    </citation>
    <scope>NUCLEOTIDE SEQUENCE [LARGE SCALE GENOMIC DNA]</scope>
    <source>
        <strain evidence="1 2">DSM 15149</strain>
    </source>
</reference>
<evidence type="ECO:0000313" key="2">
    <source>
        <dbReference type="Proteomes" id="UP000280955"/>
    </source>
</evidence>
<sequence length="36" mass="4057">MFIFILGLAEAFICRKDTGIVRPSVLLSRKEQSFIG</sequence>
<gene>
    <name evidence="1" type="ORF">BDD30_3884</name>
</gene>